<dbReference type="AlphaFoldDB" id="A0A2T7NVZ1"/>
<keyword evidence="3" id="KW-0479">Metal-binding</keyword>
<gene>
    <name evidence="10" type="ORF">C0Q70_15843</name>
</gene>
<evidence type="ECO:0000256" key="5">
    <source>
        <dbReference type="ARBA" id="ARBA00023212"/>
    </source>
</evidence>
<feature type="domain" description="Ras-associating" evidence="8">
    <location>
        <begin position="397"/>
        <end position="490"/>
    </location>
</feature>
<keyword evidence="2" id="KW-0493">Microtubule</keyword>
<dbReference type="OrthoDB" id="74314at2759"/>
<dbReference type="InterPro" id="IPR029071">
    <property type="entry name" value="Ubiquitin-like_domsf"/>
</dbReference>
<sequence length="551" mass="61793">MATANSVAGNCSENNNSSPYVLEVIKRKLGRVQANFENNCKSVIQAISPGKRKSSSGGRPNSLYDSEAEWQPFPEHIEMALMKQRGRGRGHDFVDVQLNNPTWCDKCGDFIWGLYKQCQRCRHCQYTCHLNCVPSVTLDCTTVSPGTDVYPVATPTDIPSPSPSASAETSLTDRRRFVNQQQTPSSLQSSQPCNQLSQPSSHLVQAYNQRSHSSCSTDSVPHGASQYRNSSLGVVSTPGVIRDPLLGTSLSHTASPSLPSSSLSSDVYGSGISGKDLNQNAKANVGGDAIGAVEDGSETCSEKDETDSGYRSGTIPDEKLPRAPSQATLNRQELRRKIESYNHYVPKANLEQAEDGLSFQGFLHVTLNLIRPITMELGARPPSIYELLTREHIVEQSTQHIAFYMPRDTVKSIHVTNKTTTREVITGLLKKFRILDNPRKFAMYEQEFNEKNKLVKLKRLNDKDSPLVATLTWNPERFKFYRLVMQENETGEIVWENFSLPELNNFMKVLDREEDEAVAQLRYKYRIMKRIIQQQLKEHRKERLAAESADT</sequence>
<dbReference type="SMART" id="SM00109">
    <property type="entry name" value="C1"/>
    <property type="match status" value="1"/>
</dbReference>
<keyword evidence="11" id="KW-1185">Reference proteome</keyword>
<dbReference type="STRING" id="400727.A0A2T7NVZ1"/>
<dbReference type="PROSITE" id="PS50951">
    <property type="entry name" value="SARAH"/>
    <property type="match status" value="1"/>
</dbReference>
<keyword evidence="5" id="KW-0206">Cytoskeleton</keyword>
<feature type="region of interest" description="Disordered" evidence="6">
    <location>
        <begin position="289"/>
        <end position="327"/>
    </location>
</feature>
<dbReference type="InterPro" id="IPR046349">
    <property type="entry name" value="C1-like_sf"/>
</dbReference>
<dbReference type="SUPFAM" id="SSF54236">
    <property type="entry name" value="Ubiquitin-like"/>
    <property type="match status" value="1"/>
</dbReference>
<feature type="domain" description="Phorbol-ester/DAG-type" evidence="7">
    <location>
        <begin position="90"/>
        <end position="140"/>
    </location>
</feature>
<dbReference type="Gene3D" id="1.20.5.110">
    <property type="match status" value="1"/>
</dbReference>
<evidence type="ECO:0000256" key="6">
    <source>
        <dbReference type="SAM" id="MobiDB-lite"/>
    </source>
</evidence>
<proteinExistence type="predicted"/>
<dbReference type="GO" id="GO:0046872">
    <property type="term" value="F:metal ion binding"/>
    <property type="evidence" value="ECO:0007669"/>
    <property type="project" value="UniProtKB-KW"/>
</dbReference>
<organism evidence="10 11">
    <name type="scientific">Pomacea canaliculata</name>
    <name type="common">Golden apple snail</name>
    <dbReference type="NCBI Taxonomy" id="400727"/>
    <lineage>
        <taxon>Eukaryota</taxon>
        <taxon>Metazoa</taxon>
        <taxon>Spiralia</taxon>
        <taxon>Lophotrochozoa</taxon>
        <taxon>Mollusca</taxon>
        <taxon>Gastropoda</taxon>
        <taxon>Caenogastropoda</taxon>
        <taxon>Architaenioglossa</taxon>
        <taxon>Ampullarioidea</taxon>
        <taxon>Ampullariidae</taxon>
        <taxon>Pomacea</taxon>
    </lineage>
</organism>
<evidence type="ECO:0000256" key="3">
    <source>
        <dbReference type="ARBA" id="ARBA00022723"/>
    </source>
</evidence>
<evidence type="ECO:0000256" key="1">
    <source>
        <dbReference type="ARBA" id="ARBA00004245"/>
    </source>
</evidence>
<comment type="subcellular location">
    <subcellularLocation>
        <location evidence="1">Cytoplasm</location>
        <location evidence="1">Cytoskeleton</location>
    </subcellularLocation>
</comment>
<dbReference type="GO" id="GO:0007165">
    <property type="term" value="P:signal transduction"/>
    <property type="evidence" value="ECO:0007669"/>
    <property type="project" value="InterPro"/>
</dbReference>
<feature type="region of interest" description="Disordered" evidence="6">
    <location>
        <begin position="151"/>
        <end position="170"/>
    </location>
</feature>
<comment type="caution">
    <text evidence="10">The sequence shown here is derived from an EMBL/GenBank/DDBJ whole genome shotgun (WGS) entry which is preliminary data.</text>
</comment>
<dbReference type="Pfam" id="PF16517">
    <property type="entry name" value="Nore1-SARAH"/>
    <property type="match status" value="1"/>
</dbReference>
<dbReference type="InterPro" id="IPR011524">
    <property type="entry name" value="SARAH_dom"/>
</dbReference>
<dbReference type="PROSITE" id="PS00479">
    <property type="entry name" value="ZF_DAG_PE_1"/>
    <property type="match status" value="1"/>
</dbReference>
<evidence type="ECO:0000313" key="10">
    <source>
        <dbReference type="EMBL" id="PVD25343.1"/>
    </source>
</evidence>
<dbReference type="InterPro" id="IPR033614">
    <property type="entry name" value="RASSF1-6"/>
</dbReference>
<dbReference type="GO" id="GO:0005874">
    <property type="term" value="C:microtubule"/>
    <property type="evidence" value="ECO:0007669"/>
    <property type="project" value="UniProtKB-KW"/>
</dbReference>
<dbReference type="EMBL" id="PZQS01000009">
    <property type="protein sequence ID" value="PVD25343.1"/>
    <property type="molecule type" value="Genomic_DNA"/>
</dbReference>
<feature type="domain" description="SARAH" evidence="9">
    <location>
        <begin position="492"/>
        <end position="539"/>
    </location>
</feature>
<evidence type="ECO:0000259" key="7">
    <source>
        <dbReference type="PROSITE" id="PS50081"/>
    </source>
</evidence>
<evidence type="ECO:0008006" key="12">
    <source>
        <dbReference type="Google" id="ProtNLM"/>
    </source>
</evidence>
<dbReference type="PANTHER" id="PTHR22738:SF10">
    <property type="entry name" value="RAS ASSOCIATION DOMAIN-CONTAINING PROTEIN 1 HOMOLOG"/>
    <property type="match status" value="1"/>
</dbReference>
<evidence type="ECO:0000313" key="11">
    <source>
        <dbReference type="Proteomes" id="UP000245119"/>
    </source>
</evidence>
<feature type="region of interest" description="Disordered" evidence="6">
    <location>
        <begin position="48"/>
        <end position="67"/>
    </location>
</feature>
<keyword evidence="5" id="KW-0963">Cytoplasm</keyword>
<dbReference type="Gene3D" id="3.30.60.20">
    <property type="match status" value="1"/>
</dbReference>
<evidence type="ECO:0000256" key="4">
    <source>
        <dbReference type="ARBA" id="ARBA00022833"/>
    </source>
</evidence>
<feature type="region of interest" description="Disordered" evidence="6">
    <location>
        <begin position="179"/>
        <end position="230"/>
    </location>
</feature>
<keyword evidence="4" id="KW-0862">Zinc</keyword>
<evidence type="ECO:0000256" key="2">
    <source>
        <dbReference type="ARBA" id="ARBA00022701"/>
    </source>
</evidence>
<dbReference type="PROSITE" id="PS50081">
    <property type="entry name" value="ZF_DAG_PE_2"/>
    <property type="match status" value="1"/>
</dbReference>
<dbReference type="PROSITE" id="PS50200">
    <property type="entry name" value="RA"/>
    <property type="match status" value="1"/>
</dbReference>
<feature type="compositionally biased region" description="Low complexity" evidence="6">
    <location>
        <begin position="153"/>
        <end position="170"/>
    </location>
</feature>
<dbReference type="Pfam" id="PF00130">
    <property type="entry name" value="C1_1"/>
    <property type="match status" value="1"/>
</dbReference>
<name>A0A2T7NVZ1_POMCA</name>
<dbReference type="SMART" id="SM00314">
    <property type="entry name" value="RA"/>
    <property type="match status" value="1"/>
</dbReference>
<dbReference type="CDD" id="cd21885">
    <property type="entry name" value="SARAH_RASSF1-like"/>
    <property type="match status" value="1"/>
</dbReference>
<dbReference type="Pfam" id="PF00788">
    <property type="entry name" value="RA"/>
    <property type="match status" value="1"/>
</dbReference>
<feature type="compositionally biased region" description="Polar residues" evidence="6">
    <location>
        <begin position="193"/>
        <end position="219"/>
    </location>
</feature>
<protein>
    <recommendedName>
        <fullName evidence="12">Ras association domain-containing protein 1</fullName>
    </recommendedName>
</protein>
<evidence type="ECO:0000259" key="9">
    <source>
        <dbReference type="PROSITE" id="PS50951"/>
    </source>
</evidence>
<dbReference type="CDD" id="cd01778">
    <property type="entry name" value="RA_RASSF1_like"/>
    <property type="match status" value="1"/>
</dbReference>
<dbReference type="SUPFAM" id="SSF57889">
    <property type="entry name" value="Cysteine-rich domain"/>
    <property type="match status" value="1"/>
</dbReference>
<dbReference type="Gene3D" id="3.10.20.90">
    <property type="entry name" value="Phosphatidylinositol 3-kinase Catalytic Subunit, Chain A, domain 1"/>
    <property type="match status" value="1"/>
</dbReference>
<feature type="compositionally biased region" description="Low complexity" evidence="6">
    <location>
        <begin position="180"/>
        <end position="192"/>
    </location>
</feature>
<dbReference type="Proteomes" id="UP000245119">
    <property type="component" value="Linkage Group LG9"/>
</dbReference>
<dbReference type="PANTHER" id="PTHR22738">
    <property type="entry name" value="RASSF"/>
    <property type="match status" value="1"/>
</dbReference>
<reference evidence="10 11" key="1">
    <citation type="submission" date="2018-04" db="EMBL/GenBank/DDBJ databases">
        <title>The genome of golden apple snail Pomacea canaliculata provides insight into stress tolerance and invasive adaptation.</title>
        <authorList>
            <person name="Liu C."/>
            <person name="Liu B."/>
            <person name="Ren Y."/>
            <person name="Zhang Y."/>
            <person name="Wang H."/>
            <person name="Li S."/>
            <person name="Jiang F."/>
            <person name="Yin L."/>
            <person name="Zhang G."/>
            <person name="Qian W."/>
            <person name="Fan W."/>
        </authorList>
    </citation>
    <scope>NUCLEOTIDE SEQUENCE [LARGE SCALE GENOMIC DNA]</scope>
    <source>
        <strain evidence="10">SZHN2017</strain>
        <tissue evidence="10">Muscle</tissue>
    </source>
</reference>
<evidence type="ECO:0000259" key="8">
    <source>
        <dbReference type="PROSITE" id="PS50200"/>
    </source>
</evidence>
<dbReference type="CDD" id="cd20885">
    <property type="entry name" value="C1_RASSF1"/>
    <property type="match status" value="1"/>
</dbReference>
<dbReference type="InterPro" id="IPR000159">
    <property type="entry name" value="RA_dom"/>
</dbReference>
<accession>A0A2T7NVZ1</accession>
<dbReference type="InterPro" id="IPR002219">
    <property type="entry name" value="PKC_DAG/PE"/>
</dbReference>